<dbReference type="InterPro" id="IPR019734">
    <property type="entry name" value="TPR_rpt"/>
</dbReference>
<feature type="repeat" description="TPR" evidence="3">
    <location>
        <begin position="370"/>
        <end position="403"/>
    </location>
</feature>
<dbReference type="InterPro" id="IPR013105">
    <property type="entry name" value="TPR_2"/>
</dbReference>
<accession>A0A4X2LQX2</accession>
<dbReference type="PROSITE" id="PS50005">
    <property type="entry name" value="TPR"/>
    <property type="match status" value="5"/>
</dbReference>
<dbReference type="InterPro" id="IPR011990">
    <property type="entry name" value="TPR-like_helical_dom_sf"/>
</dbReference>
<dbReference type="PANTHER" id="PTHR44858:SF1">
    <property type="entry name" value="UDP-N-ACETYLGLUCOSAMINE--PEPTIDE N-ACETYLGLUCOSAMINYLTRANSFERASE SPINDLY-RELATED"/>
    <property type="match status" value="1"/>
</dbReference>
<keyword evidence="5" id="KW-1185">Reference proteome</keyword>
<feature type="repeat" description="TPR" evidence="3">
    <location>
        <begin position="164"/>
        <end position="197"/>
    </location>
</feature>
<feature type="repeat" description="TPR" evidence="3">
    <location>
        <begin position="198"/>
        <end position="231"/>
    </location>
</feature>
<feature type="repeat" description="TPR" evidence="3">
    <location>
        <begin position="269"/>
        <end position="302"/>
    </location>
</feature>
<reference evidence="4" key="3">
    <citation type="submission" date="2025-09" db="UniProtKB">
        <authorList>
            <consortium name="Ensembl"/>
        </authorList>
    </citation>
    <scope>IDENTIFICATION</scope>
</reference>
<dbReference type="SMART" id="SM00028">
    <property type="entry name" value="TPR"/>
    <property type="match status" value="13"/>
</dbReference>
<keyword evidence="1" id="KW-0677">Repeat</keyword>
<reference evidence="5" key="1">
    <citation type="submission" date="2018-12" db="EMBL/GenBank/DDBJ databases">
        <authorList>
            <person name="Yazar S."/>
        </authorList>
    </citation>
    <scope>NUCLEOTIDE SEQUENCE [LARGE SCALE GENOMIC DNA]</scope>
</reference>
<proteinExistence type="predicted"/>
<name>A0A4X2LQX2_VOMUR</name>
<dbReference type="GeneTree" id="ENSGT00940000161150"/>
<evidence type="ECO:0000256" key="2">
    <source>
        <dbReference type="ARBA" id="ARBA00022803"/>
    </source>
</evidence>
<protein>
    <submittedName>
        <fullName evidence="4">Tetratricopeptide repeat domain 6</fullName>
    </submittedName>
</protein>
<dbReference type="Pfam" id="PF00515">
    <property type="entry name" value="TPR_1"/>
    <property type="match status" value="1"/>
</dbReference>
<dbReference type="InterPro" id="IPR050498">
    <property type="entry name" value="Ycf3"/>
</dbReference>
<dbReference type="PANTHER" id="PTHR44858">
    <property type="entry name" value="TETRATRICOPEPTIDE REPEAT PROTEIN 6"/>
    <property type="match status" value="1"/>
</dbReference>
<reference evidence="4" key="2">
    <citation type="submission" date="2025-08" db="UniProtKB">
        <authorList>
            <consortium name="Ensembl"/>
        </authorList>
    </citation>
    <scope>IDENTIFICATION</scope>
</reference>
<feature type="repeat" description="TPR" evidence="3">
    <location>
        <begin position="438"/>
        <end position="471"/>
    </location>
</feature>
<evidence type="ECO:0000313" key="5">
    <source>
        <dbReference type="Proteomes" id="UP000314987"/>
    </source>
</evidence>
<evidence type="ECO:0000256" key="1">
    <source>
        <dbReference type="ARBA" id="ARBA00022737"/>
    </source>
</evidence>
<dbReference type="Pfam" id="PF13181">
    <property type="entry name" value="TPR_8"/>
    <property type="match status" value="3"/>
</dbReference>
<evidence type="ECO:0000256" key="3">
    <source>
        <dbReference type="PROSITE-ProRule" id="PRU00339"/>
    </source>
</evidence>
<keyword evidence="2 3" id="KW-0802">TPR repeat</keyword>
<evidence type="ECO:0000313" key="4">
    <source>
        <dbReference type="Ensembl" id="ENSVURP00010026438.1"/>
    </source>
</evidence>
<dbReference type="PROSITE" id="PS50293">
    <property type="entry name" value="TPR_REGION"/>
    <property type="match status" value="1"/>
</dbReference>
<dbReference type="Proteomes" id="UP000314987">
    <property type="component" value="Unassembled WGS sequence"/>
</dbReference>
<dbReference type="Ensembl" id="ENSVURT00010030113.1">
    <property type="protein sequence ID" value="ENSVURP00010026438.1"/>
    <property type="gene ID" value="ENSVURG00010020200.1"/>
</dbReference>
<sequence>NSLLVFMKCSLELSSVQQSLVFSFCNHHTEAIKILFSVTLCKPEPAMYMLLGKTQMKAKKIQNAVITFKRALDAITATDRTPKGSFLSAECYYHLGLCYMEEGNLQLTYKLAITDLNIAISMDKACFLAFYNRAICYSKIKEFYMALRDYGIVLLLNVGDDIKAKTLVNRGLIYTELKMVANALEDFREAMQINKNDASLFQAAGICHHRLGEFEEAVYSFTRVIELNPFFVDAYVGRGNSYMEYGHEAAEKQAQKDFIKALHFNPAYPKARISFGYNLQARGKFQKAWNHFTICVDIDPRNCQAYEGRGIVCLQMGDNFAAIQDLNSALKITTSAEFLTNRGVIHEFMGERHIAMKDYQAALSINSKYSLAYFNAGNIYLHHRQFSQANDFYSKALEFDPLNDSAILNRGITNIILQKFEEAKEDFIKAIHLCPFWAAVYYNKAHLHYNLQQYETAEKDLSTALSLQPNNHLAYKLRADVRGKMGLIEEALKDYNQSLDLQEFAKV</sequence>
<dbReference type="Gene3D" id="1.25.40.10">
    <property type="entry name" value="Tetratricopeptide repeat domain"/>
    <property type="match status" value="5"/>
</dbReference>
<dbReference type="AlphaFoldDB" id="A0A4X2LQX2"/>
<dbReference type="SUPFAM" id="SSF48452">
    <property type="entry name" value="TPR-like"/>
    <property type="match status" value="2"/>
</dbReference>
<organism evidence="4 5">
    <name type="scientific">Vombatus ursinus</name>
    <name type="common">Common wombat</name>
    <dbReference type="NCBI Taxonomy" id="29139"/>
    <lineage>
        <taxon>Eukaryota</taxon>
        <taxon>Metazoa</taxon>
        <taxon>Chordata</taxon>
        <taxon>Craniata</taxon>
        <taxon>Vertebrata</taxon>
        <taxon>Euteleostomi</taxon>
        <taxon>Mammalia</taxon>
        <taxon>Metatheria</taxon>
        <taxon>Diprotodontia</taxon>
        <taxon>Vombatidae</taxon>
        <taxon>Vombatus</taxon>
    </lineage>
</organism>
<dbReference type="Pfam" id="PF07719">
    <property type="entry name" value="TPR_2"/>
    <property type="match status" value="1"/>
</dbReference>